<dbReference type="PROSITE" id="PS50164">
    <property type="entry name" value="GIY_YIG"/>
    <property type="match status" value="1"/>
</dbReference>
<dbReference type="InterPro" id="IPR000305">
    <property type="entry name" value="GIY-YIG_endonuc"/>
</dbReference>
<comment type="caution">
    <text evidence="3">The sequence shown here is derived from an EMBL/GenBank/DDBJ whole genome shotgun (WGS) entry which is preliminary data.</text>
</comment>
<dbReference type="Pfam" id="PF01541">
    <property type="entry name" value="GIY-YIG"/>
    <property type="match status" value="1"/>
</dbReference>
<proteinExistence type="inferred from homology"/>
<name>A0A2N9X8W5_9NEIS</name>
<dbReference type="PANTHER" id="PTHR34477">
    <property type="entry name" value="UPF0213 PROTEIN YHBQ"/>
    <property type="match status" value="1"/>
</dbReference>
<dbReference type="EMBL" id="MEIL01000019">
    <property type="protein sequence ID" value="PIT40803.1"/>
    <property type="molecule type" value="Genomic_DNA"/>
</dbReference>
<reference evidence="3" key="1">
    <citation type="journal article" date="2017" name="MBio">
        <title>Type VI secretion-mediated competition in the bee gut microbiome.</title>
        <authorList>
            <person name="Steele M.I."/>
            <person name="Kwong W.K."/>
            <person name="Powell J.E."/>
            <person name="Whiteley M."/>
            <person name="Moran N.A."/>
        </authorList>
    </citation>
    <scope>NUCLEOTIDE SEQUENCE [LARGE SCALE GENOMIC DNA]</scope>
    <source>
        <strain evidence="3">WkB273</strain>
    </source>
</reference>
<evidence type="ECO:0000313" key="3">
    <source>
        <dbReference type="EMBL" id="PIT40803.1"/>
    </source>
</evidence>
<organism evidence="3 4">
    <name type="scientific">Snodgrassella alvi</name>
    <dbReference type="NCBI Taxonomy" id="1196083"/>
    <lineage>
        <taxon>Bacteria</taxon>
        <taxon>Pseudomonadati</taxon>
        <taxon>Pseudomonadota</taxon>
        <taxon>Betaproteobacteria</taxon>
        <taxon>Neisseriales</taxon>
        <taxon>Neisseriaceae</taxon>
        <taxon>Snodgrassella</taxon>
    </lineage>
</organism>
<evidence type="ECO:0000256" key="1">
    <source>
        <dbReference type="ARBA" id="ARBA00007435"/>
    </source>
</evidence>
<dbReference type="InterPro" id="IPR050190">
    <property type="entry name" value="UPF0213_domain"/>
</dbReference>
<dbReference type="Proteomes" id="UP000230202">
    <property type="component" value="Unassembled WGS sequence"/>
</dbReference>
<evidence type="ECO:0000259" key="2">
    <source>
        <dbReference type="PROSITE" id="PS50164"/>
    </source>
</evidence>
<accession>A0A2N9X8W5</accession>
<feature type="domain" description="GIY-YIG" evidence="2">
    <location>
        <begin position="1"/>
        <end position="70"/>
    </location>
</feature>
<dbReference type="CDD" id="cd10456">
    <property type="entry name" value="GIY-YIG_UPF0213"/>
    <property type="match status" value="1"/>
</dbReference>
<dbReference type="AlphaFoldDB" id="A0A2N9X8W5"/>
<dbReference type="InterPro" id="IPR035901">
    <property type="entry name" value="GIY-YIG_endonuc_sf"/>
</dbReference>
<sequence>MLLCDNGAYYCGISNRPLLRWRAHCSGKGAKYTRMHTPVQMRLVCVGINKAAAARCEFRLKRLKVAEKSALWQLLPDFQTRI</sequence>
<gene>
    <name evidence="3" type="ORF">BHC54_03760</name>
</gene>
<evidence type="ECO:0000313" key="4">
    <source>
        <dbReference type="Proteomes" id="UP000230202"/>
    </source>
</evidence>
<comment type="similarity">
    <text evidence="1">Belongs to the UPF0213 family.</text>
</comment>
<protein>
    <recommendedName>
        <fullName evidence="2">GIY-YIG domain-containing protein</fullName>
    </recommendedName>
</protein>
<dbReference type="SUPFAM" id="SSF82771">
    <property type="entry name" value="GIY-YIG endonuclease"/>
    <property type="match status" value="1"/>
</dbReference>
<dbReference type="RefSeq" id="WP_100151853.1">
    <property type="nucleotide sequence ID" value="NZ_MEIL01000019.1"/>
</dbReference>
<dbReference type="Gene3D" id="3.40.1440.10">
    <property type="entry name" value="GIY-YIG endonuclease"/>
    <property type="match status" value="1"/>
</dbReference>
<dbReference type="PANTHER" id="PTHR34477:SF1">
    <property type="entry name" value="UPF0213 PROTEIN YHBQ"/>
    <property type="match status" value="1"/>
</dbReference>
<keyword evidence="4" id="KW-1185">Reference proteome</keyword>